<dbReference type="SUPFAM" id="SSF53098">
    <property type="entry name" value="Ribonuclease H-like"/>
    <property type="match status" value="1"/>
</dbReference>
<dbReference type="InterPro" id="IPR022765">
    <property type="entry name" value="Dna2/Cas4_DUF83"/>
</dbReference>
<accession>A0A0A1ZJY5</accession>
<evidence type="ECO:0000313" key="3">
    <source>
        <dbReference type="EMBL" id="KGF88513.1"/>
    </source>
</evidence>
<dbReference type="InterPro" id="IPR038720">
    <property type="entry name" value="YprB_RNase_H-like_dom"/>
</dbReference>
<sequence length="472" mass="54987">MNSLHLKSFTRCKRKAWLDFKGEKSYQVWSAHKAIDKVRQYQIFSKLCNGEIYTGLKACENGYQGVIGLKIKGNLFPNINAEISPQLLIKTKGKSKWGQYKYLPAVYKLGHKTTKEHLFDLAFSSMLLESFQESQIEKGLVISNFYKKVNVEEIRLNKKLRKKVLNVLLSLNECLEGFMPEITQDRKKCTICSWQKFCDKEARENGYLTDIDGIGSKTASLLITNGISDTQTLASYSEKKLGEKLSIFNDQKYQKASLFVKQTQAYISGEPYLISNKNDTNIILEKTRSGFYIFDIESSPDEKHDFLYGFLKVNNLFTKKEDLIYKPIFNLKKNKIESYTKIIEILFSHKEWPVLHYGETEKIAIINIAKTLNFSFEEIDSLTSRFIDLHTLIRKSWILPLKNYSLKTVSNWLGFEWMQKNVSGSKALYWWIQYQITENEIFLKKIVQYNKDDCLATLQIAEYLIKNQLKKN</sequence>
<name>A0A0A1ZJY5_PROMR</name>
<dbReference type="InterPro" id="IPR012337">
    <property type="entry name" value="RNaseH-like_sf"/>
</dbReference>
<protein>
    <submittedName>
        <fullName evidence="3">DNA repair enzyme</fullName>
    </submittedName>
</protein>
<comment type="caution">
    <text evidence="3">The sequence shown here is derived from an EMBL/GenBank/DDBJ whole genome shotgun (WGS) entry which is preliminary data.</text>
</comment>
<evidence type="ECO:0000259" key="1">
    <source>
        <dbReference type="Pfam" id="PF01930"/>
    </source>
</evidence>
<evidence type="ECO:0000313" key="4">
    <source>
        <dbReference type="Proteomes" id="UP000030598"/>
    </source>
</evidence>
<feature type="domain" description="DUF83" evidence="1">
    <location>
        <begin position="107"/>
        <end position="198"/>
    </location>
</feature>
<dbReference type="Proteomes" id="UP000030598">
    <property type="component" value="Unassembled WGS sequence"/>
</dbReference>
<organism evidence="3 4">
    <name type="scientific">Prochlorococcus marinus str. GP2</name>
    <dbReference type="NCBI Taxonomy" id="59925"/>
    <lineage>
        <taxon>Bacteria</taxon>
        <taxon>Bacillati</taxon>
        <taxon>Cyanobacteriota</taxon>
        <taxon>Cyanophyceae</taxon>
        <taxon>Synechococcales</taxon>
        <taxon>Prochlorococcaceae</taxon>
        <taxon>Prochlorococcus</taxon>
    </lineage>
</organism>
<dbReference type="RefSeq" id="WP_032524035.1">
    <property type="nucleotide sequence ID" value="NZ_CP138934.1"/>
</dbReference>
<dbReference type="AlphaFoldDB" id="A0A0A1ZJY5"/>
<feature type="domain" description="YprB ribonuclease H-like" evidence="2">
    <location>
        <begin position="293"/>
        <end position="464"/>
    </location>
</feature>
<dbReference type="Gene3D" id="3.90.320.10">
    <property type="match status" value="1"/>
</dbReference>
<proteinExistence type="predicted"/>
<reference evidence="4" key="1">
    <citation type="journal article" date="2014" name="Sci. Data">
        <title>Genomes of diverse isolates of the marine cyanobacterium Prochlorococcus.</title>
        <authorList>
            <person name="Biller S."/>
            <person name="Berube P."/>
            <person name="Thompson J."/>
            <person name="Kelly L."/>
            <person name="Roggensack S."/>
            <person name="Awad L."/>
            <person name="Roache-Johnson K."/>
            <person name="Ding H."/>
            <person name="Giovannoni S.J."/>
            <person name="Moore L.R."/>
            <person name="Chisholm S.W."/>
        </authorList>
    </citation>
    <scope>NUCLEOTIDE SEQUENCE [LARGE SCALE GENOMIC DNA]</scope>
    <source>
        <strain evidence="4">GP2</strain>
    </source>
</reference>
<dbReference type="EMBL" id="JNAH01000003">
    <property type="protein sequence ID" value="KGF88513.1"/>
    <property type="molecule type" value="Genomic_DNA"/>
</dbReference>
<dbReference type="STRING" id="59925.EU91_0446"/>
<dbReference type="Pfam" id="PF13482">
    <property type="entry name" value="RNase_H_2"/>
    <property type="match status" value="1"/>
</dbReference>
<dbReference type="eggNOG" id="COG2251">
    <property type="taxonomic scope" value="Bacteria"/>
</dbReference>
<dbReference type="Pfam" id="PF01930">
    <property type="entry name" value="Cas_Cas4"/>
    <property type="match status" value="1"/>
</dbReference>
<dbReference type="InterPro" id="IPR019993">
    <property type="entry name" value="RecB_nuclease_TM0106_put"/>
</dbReference>
<dbReference type="InterPro" id="IPR011604">
    <property type="entry name" value="PDDEXK-like_dom_sf"/>
</dbReference>
<dbReference type="NCBIfam" id="TIGR03491">
    <property type="entry name" value="TM0106 family RecB-like putative nuclease"/>
    <property type="match status" value="1"/>
</dbReference>
<evidence type="ECO:0000259" key="2">
    <source>
        <dbReference type="Pfam" id="PF13482"/>
    </source>
</evidence>
<gene>
    <name evidence="3" type="ORF">EU91_0446</name>
</gene>
<dbReference type="OrthoDB" id="9757917at2"/>